<sequence length="1126" mass="123174">MPGLTSASGVLGFLSDEEPELKVFALQTLNDDIDTLWTEVAGSIGQIEALYEDETFPERQLASLVLAKVYYHLSAYNESMTFALGAGDLFELDNEGEFEETIISRCVDTYISVSAARHTARKETTKPGSLPTLETSFANGSEDASAAAALSPTTPFSQSTLPSKSLLSRPSIENVAELSSLEGKSTTTIIPDSATQAALQKVIERLFESCLEEGRYRQVVGIAVEAQNLEVLRRVIKRASDDEKKARGKQVEAEGTPGPTEELMEYVLDICMGVVQERSLRTEILRLILDLLNEIRAPDYFSIAKCAVYLNQNQEASALLVALVVNGDQTSTAIAYQIAFDLYDNGTQEFLAKVIASLPVKVTEAPAEEAEPTESDHLLGELNDRARAPTPEYAKLSDKEYEVFDRVRQILDGSETIKLNLEFLYRNNHTDLSILNKVRDSLEGRNSIFHTAVTFCNAFMNQGTTNDKFFRDNLEWLGKAVNWSKFSATAALGVIHRGNLSQCRKLLEPYLPRRTSLGGSIFSQGGALYAYGLIYANHGAEALDYLTEQFKEAQEEVIQHGGALGLGIAGMATGSEPIYDILKGVLYTDSALNGEAVGLAMGLIMLGTGNVKALEDMITYAHETQHEKIVRGLAIGMALIMYGRQEGADVLIKGLLNDPDPTLRYGGIMTVALAYCGTGSNKAVRQLLHVAVSDVNDDVRRIAVMSLGFILFRKPGSVPRMVELLSESYNPHVRYGAAMALGISCAGTGLDEAIDLLEPMIKDPTDFVRQGALISLAMIMVQQNEVMNPKVASIRKTLKKIVGDRHEDAMTKFGCALALGIIDAGGRNCTIGLQTQTGNLNMAGIVGMAIFTQYWYWFPFTHFLSLSFTPTSMIGLDHDLEIPSFKFHSATRPSLFDYPPEQEVKTDEAPTLIATAVLSTTAQAKRRAQKKERAQRRESMDIDQTPTTPKITAPAADKMDVDEENKDGETKSEEKKDEAEKENASPAEIAKKKLEKEKVGYDIENMSRVVPAQLKFISFPAGRYKPVKKPTGGVILLIDTQPEEEKVLIEEKLKKASIEKAAAPTTLEDMRNESFNLRRQAEGEAVGGGAAAAAAVLTAVDEDEEGGEEAECPRGFDYFSDGEEES</sequence>
<evidence type="ECO:0000256" key="2">
    <source>
        <dbReference type="ARBA" id="ARBA00006308"/>
    </source>
</evidence>
<evidence type="ECO:0000256" key="5">
    <source>
        <dbReference type="ARBA" id="ARBA00022942"/>
    </source>
</evidence>
<keyword evidence="11" id="KW-1185">Reference proteome</keyword>
<feature type="domain" description="26S proteasome non-ATPase regulatory subunit 1/RPN2 N-terminal" evidence="9">
    <location>
        <begin position="192"/>
        <end position="428"/>
    </location>
</feature>
<dbReference type="PANTHER" id="PTHR10943:SF2">
    <property type="entry name" value="26S PROTEASOME NON-ATPASE REGULATORY SUBUNIT 1"/>
    <property type="match status" value="1"/>
</dbReference>
<feature type="region of interest" description="Disordered" evidence="7">
    <location>
        <begin position="923"/>
        <end position="991"/>
    </location>
</feature>
<evidence type="ECO:0000313" key="11">
    <source>
        <dbReference type="Proteomes" id="UP000235786"/>
    </source>
</evidence>
<dbReference type="Pfam" id="PF21505">
    <property type="entry name" value="RPN2_N"/>
    <property type="match status" value="2"/>
</dbReference>
<dbReference type="GO" id="GO:0034515">
    <property type="term" value="C:proteasome storage granule"/>
    <property type="evidence" value="ECO:0007669"/>
    <property type="project" value="TreeGrafter"/>
</dbReference>
<comment type="function">
    <text evidence="1 6">Acts as a regulatory subunit of the 26S proteasome which is involved in the ATP-dependent degradation of ubiquitinated proteins.</text>
</comment>
<evidence type="ECO:0000256" key="7">
    <source>
        <dbReference type="SAM" id="MobiDB-lite"/>
    </source>
</evidence>
<dbReference type="AlphaFoldDB" id="A0A2J6R564"/>
<feature type="domain" description="26S proteasome regulatory subunit RPN2 C-terminal" evidence="8">
    <location>
        <begin position="871"/>
        <end position="1049"/>
    </location>
</feature>
<dbReference type="Proteomes" id="UP000235786">
    <property type="component" value="Unassembled WGS sequence"/>
</dbReference>
<dbReference type="PANTHER" id="PTHR10943">
    <property type="entry name" value="26S PROTEASOME NON-ATPASE REGULATORY SUBUNIT"/>
    <property type="match status" value="1"/>
</dbReference>
<dbReference type="InterPro" id="IPR040623">
    <property type="entry name" value="RPN2_C"/>
</dbReference>
<dbReference type="GO" id="GO:0005634">
    <property type="term" value="C:nucleus"/>
    <property type="evidence" value="ECO:0007669"/>
    <property type="project" value="TreeGrafter"/>
</dbReference>
<dbReference type="GO" id="GO:0042176">
    <property type="term" value="P:regulation of protein catabolic process"/>
    <property type="evidence" value="ECO:0007669"/>
    <property type="project" value="UniProtKB-UniRule"/>
</dbReference>
<evidence type="ECO:0000256" key="3">
    <source>
        <dbReference type="ARBA" id="ARBA00015684"/>
    </source>
</evidence>
<comment type="similarity">
    <text evidence="2 6">Belongs to the proteasome subunit S1 family.</text>
</comment>
<dbReference type="Gene3D" id="1.25.10.10">
    <property type="entry name" value="Leucine-rich Repeat Variant"/>
    <property type="match status" value="1"/>
</dbReference>
<dbReference type="InterPro" id="IPR004155">
    <property type="entry name" value="PBS_lyase_HEAT"/>
</dbReference>
<keyword evidence="4" id="KW-0677">Repeat</keyword>
<dbReference type="InterPro" id="IPR048570">
    <property type="entry name" value="PSMD1_RPN2_N"/>
</dbReference>
<evidence type="ECO:0000256" key="6">
    <source>
        <dbReference type="PIRNR" id="PIRNR015947"/>
    </source>
</evidence>
<evidence type="ECO:0000259" key="8">
    <source>
        <dbReference type="Pfam" id="PF18004"/>
    </source>
</evidence>
<keyword evidence="5 6" id="KW-0647">Proteasome</keyword>
<feature type="domain" description="26S proteasome non-ATPase regulatory subunit 1/RPN2 N-terminal" evidence="9">
    <location>
        <begin position="5"/>
        <end position="124"/>
    </location>
</feature>
<proteinExistence type="inferred from homology"/>
<dbReference type="FunFam" id="1.25.10.10:FF:000017">
    <property type="entry name" value="26S proteasome non-ATPase regulatory subunit 1"/>
    <property type="match status" value="1"/>
</dbReference>
<dbReference type="STRING" id="1149755.A0A2J6R564"/>
<dbReference type="SMART" id="SM00567">
    <property type="entry name" value="EZ_HEAT"/>
    <property type="match status" value="2"/>
</dbReference>
<gene>
    <name evidence="10" type="ORF">L207DRAFT_571147</name>
</gene>
<feature type="compositionally biased region" description="Low complexity" evidence="7">
    <location>
        <begin position="945"/>
        <end position="956"/>
    </location>
</feature>
<dbReference type="Pfam" id="PF18004">
    <property type="entry name" value="RPN2_C"/>
    <property type="match status" value="1"/>
</dbReference>
<evidence type="ECO:0000313" key="10">
    <source>
        <dbReference type="EMBL" id="PMD33660.1"/>
    </source>
</evidence>
<evidence type="ECO:0000259" key="9">
    <source>
        <dbReference type="Pfam" id="PF21505"/>
    </source>
</evidence>
<dbReference type="InterPro" id="IPR011989">
    <property type="entry name" value="ARM-like"/>
</dbReference>
<accession>A0A2J6R564</accession>
<evidence type="ECO:0000256" key="4">
    <source>
        <dbReference type="ARBA" id="ARBA00022737"/>
    </source>
</evidence>
<dbReference type="PIRSF" id="PIRSF015947">
    <property type="entry name" value="26S_Psome_Rpn2"/>
    <property type="match status" value="1"/>
</dbReference>
<feature type="compositionally biased region" description="Basic and acidic residues" evidence="7">
    <location>
        <begin position="967"/>
        <end position="991"/>
    </location>
</feature>
<feature type="region of interest" description="Disordered" evidence="7">
    <location>
        <begin position="1103"/>
        <end position="1126"/>
    </location>
</feature>
<dbReference type="OrthoDB" id="261572at2759"/>
<dbReference type="SUPFAM" id="SSF48371">
    <property type="entry name" value="ARM repeat"/>
    <property type="match status" value="1"/>
</dbReference>
<dbReference type="Pfam" id="PF13646">
    <property type="entry name" value="HEAT_2"/>
    <property type="match status" value="1"/>
</dbReference>
<feature type="compositionally biased region" description="Basic and acidic residues" evidence="7">
    <location>
        <begin position="931"/>
        <end position="940"/>
    </location>
</feature>
<dbReference type="InterPro" id="IPR016642">
    <property type="entry name" value="26S_Psome_Rpn2"/>
</dbReference>
<dbReference type="InterPro" id="IPR002015">
    <property type="entry name" value="Proteasome/cyclosome_rpt"/>
</dbReference>
<name>A0A2J6R564_HYAVF</name>
<dbReference type="Pfam" id="PF01851">
    <property type="entry name" value="PC_rep"/>
    <property type="match status" value="2"/>
</dbReference>
<organism evidence="10 11">
    <name type="scientific">Hyaloscypha variabilis (strain UAMH 11265 / GT02V1 / F)</name>
    <name type="common">Meliniomyces variabilis</name>
    <dbReference type="NCBI Taxonomy" id="1149755"/>
    <lineage>
        <taxon>Eukaryota</taxon>
        <taxon>Fungi</taxon>
        <taxon>Dikarya</taxon>
        <taxon>Ascomycota</taxon>
        <taxon>Pezizomycotina</taxon>
        <taxon>Leotiomycetes</taxon>
        <taxon>Helotiales</taxon>
        <taxon>Hyaloscyphaceae</taxon>
        <taxon>Hyaloscypha</taxon>
        <taxon>Hyaloscypha variabilis</taxon>
    </lineage>
</organism>
<dbReference type="GO" id="GO:0043161">
    <property type="term" value="P:proteasome-mediated ubiquitin-dependent protein catabolic process"/>
    <property type="evidence" value="ECO:0007669"/>
    <property type="project" value="TreeGrafter"/>
</dbReference>
<dbReference type="GO" id="GO:0030234">
    <property type="term" value="F:enzyme regulator activity"/>
    <property type="evidence" value="ECO:0007669"/>
    <property type="project" value="UniProtKB-UniRule"/>
</dbReference>
<reference evidence="10 11" key="1">
    <citation type="submission" date="2016-04" db="EMBL/GenBank/DDBJ databases">
        <title>A degradative enzymes factory behind the ericoid mycorrhizal symbiosis.</title>
        <authorList>
            <consortium name="DOE Joint Genome Institute"/>
            <person name="Martino E."/>
            <person name="Morin E."/>
            <person name="Grelet G."/>
            <person name="Kuo A."/>
            <person name="Kohler A."/>
            <person name="Daghino S."/>
            <person name="Barry K."/>
            <person name="Choi C."/>
            <person name="Cichocki N."/>
            <person name="Clum A."/>
            <person name="Copeland A."/>
            <person name="Hainaut M."/>
            <person name="Haridas S."/>
            <person name="Labutti K."/>
            <person name="Lindquist E."/>
            <person name="Lipzen A."/>
            <person name="Khouja H.-R."/>
            <person name="Murat C."/>
            <person name="Ohm R."/>
            <person name="Olson A."/>
            <person name="Spatafora J."/>
            <person name="Veneault-Fourrey C."/>
            <person name="Henrissat B."/>
            <person name="Grigoriev I."/>
            <person name="Martin F."/>
            <person name="Perotto S."/>
        </authorList>
    </citation>
    <scope>NUCLEOTIDE SEQUENCE [LARGE SCALE GENOMIC DNA]</scope>
    <source>
        <strain evidence="10 11">F</strain>
    </source>
</reference>
<dbReference type="GO" id="GO:0008540">
    <property type="term" value="C:proteasome regulatory particle, base subcomplex"/>
    <property type="evidence" value="ECO:0007669"/>
    <property type="project" value="UniProtKB-UniRule"/>
</dbReference>
<evidence type="ECO:0000256" key="1">
    <source>
        <dbReference type="ARBA" id="ARBA00002187"/>
    </source>
</evidence>
<protein>
    <recommendedName>
        <fullName evidence="3 6">26S proteasome regulatory subunit RPN2</fullName>
    </recommendedName>
</protein>
<dbReference type="InterPro" id="IPR016024">
    <property type="entry name" value="ARM-type_fold"/>
</dbReference>
<dbReference type="EMBL" id="KZ613955">
    <property type="protein sequence ID" value="PMD33660.1"/>
    <property type="molecule type" value="Genomic_DNA"/>
</dbReference>